<feature type="transmembrane region" description="Helical" evidence="3">
    <location>
        <begin position="431"/>
        <end position="449"/>
    </location>
</feature>
<protein>
    <recommendedName>
        <fullName evidence="4">Major facilitator superfamily (MFS) profile domain-containing protein</fullName>
    </recommendedName>
</protein>
<evidence type="ECO:0000256" key="1">
    <source>
        <dbReference type="ARBA" id="ARBA00004141"/>
    </source>
</evidence>
<comment type="caution">
    <text evidence="5">The sequence shown here is derived from an EMBL/GenBank/DDBJ whole genome shotgun (WGS) entry which is preliminary data.</text>
</comment>
<organism evidence="5 6">
    <name type="scientific">Cymbomonas tetramitiformis</name>
    <dbReference type="NCBI Taxonomy" id="36881"/>
    <lineage>
        <taxon>Eukaryota</taxon>
        <taxon>Viridiplantae</taxon>
        <taxon>Chlorophyta</taxon>
        <taxon>Pyramimonadophyceae</taxon>
        <taxon>Pyramimonadales</taxon>
        <taxon>Pyramimonadaceae</taxon>
        <taxon>Cymbomonas</taxon>
    </lineage>
</organism>
<evidence type="ECO:0000259" key="4">
    <source>
        <dbReference type="PROSITE" id="PS50850"/>
    </source>
</evidence>
<dbReference type="InterPro" id="IPR020846">
    <property type="entry name" value="MFS_dom"/>
</dbReference>
<feature type="transmembrane region" description="Helical" evidence="3">
    <location>
        <begin position="162"/>
        <end position="183"/>
    </location>
</feature>
<accession>A0AAE0FB15</accession>
<feature type="transmembrane region" description="Helical" evidence="3">
    <location>
        <begin position="126"/>
        <end position="150"/>
    </location>
</feature>
<dbReference type="Pfam" id="PF07690">
    <property type="entry name" value="MFS_1"/>
    <property type="match status" value="1"/>
</dbReference>
<feature type="transmembrane region" description="Helical" evidence="3">
    <location>
        <begin position="17"/>
        <end position="40"/>
    </location>
</feature>
<keyword evidence="3" id="KW-1133">Transmembrane helix</keyword>
<feature type="non-terminal residue" evidence="5">
    <location>
        <position position="497"/>
    </location>
</feature>
<proteinExistence type="predicted"/>
<dbReference type="InterPro" id="IPR011701">
    <property type="entry name" value="MFS"/>
</dbReference>
<feature type="transmembrane region" description="Helical" evidence="3">
    <location>
        <begin position="89"/>
        <end position="114"/>
    </location>
</feature>
<keyword evidence="6" id="KW-1185">Reference proteome</keyword>
<name>A0AAE0FB15_9CHLO</name>
<dbReference type="Proteomes" id="UP001190700">
    <property type="component" value="Unassembled WGS sequence"/>
</dbReference>
<dbReference type="EMBL" id="LGRX02021747">
    <property type="protein sequence ID" value="KAK3256344.1"/>
    <property type="molecule type" value="Genomic_DNA"/>
</dbReference>
<dbReference type="PROSITE" id="PS50850">
    <property type="entry name" value="MFS"/>
    <property type="match status" value="1"/>
</dbReference>
<sequence>MLAAAEAPEHILRPMSIYLYLAAIAPAALPVLLPAAVRALAGGRSELLAVTLVYRLARLLSTIPVLLLADRFGRAHLLHAAPLLNGMAVLLPAAAFGFPSLVITAGTLGTGLGITSLVGRLMVADVSAAAAAGTGMAYAVAPVFLAEAFGPWLANPMYQSKLGVTTALTGQAIICIASVGYGAQKVPETLERHNAATWPGARQLAVEYMQAMTPEVTIVLLAVALHATLYSGLVLHGVPALCEDHCPRLLEPLNHAMALSGLALFPTLAAPLAGLLADAQGPLNVLLGAGLLLTGAALLAAAASTTPTVLAAAALAALGFGAVLVSAAAVLMLAAPRSAGGASKVQALLSLATDFGSLLGAALLHRGSAPLSPKAVLQGLAISGALLSVKLVARSSPSKGGRGESRQDRHSLITEQGHRSLRPDLVSRRPLFAFVVALWFGLGIFLTSGPPTNHNYEHGPMVVGPTTAELRRVLAKQKLDKTVHSAAAPSNFYMETR</sequence>
<dbReference type="SUPFAM" id="SSF103473">
    <property type="entry name" value="MFS general substrate transporter"/>
    <property type="match status" value="1"/>
</dbReference>
<gene>
    <name evidence="5" type="ORF">CYMTET_34513</name>
</gene>
<keyword evidence="3" id="KW-0812">Transmembrane</keyword>
<evidence type="ECO:0000313" key="6">
    <source>
        <dbReference type="Proteomes" id="UP001190700"/>
    </source>
</evidence>
<feature type="transmembrane region" description="Helical" evidence="3">
    <location>
        <begin position="256"/>
        <end position="276"/>
    </location>
</feature>
<dbReference type="GO" id="GO:0022857">
    <property type="term" value="F:transmembrane transporter activity"/>
    <property type="evidence" value="ECO:0007669"/>
    <property type="project" value="InterPro"/>
</dbReference>
<evidence type="ECO:0000256" key="2">
    <source>
        <dbReference type="SAM" id="MobiDB-lite"/>
    </source>
</evidence>
<evidence type="ECO:0000256" key="3">
    <source>
        <dbReference type="SAM" id="Phobius"/>
    </source>
</evidence>
<keyword evidence="3" id="KW-0472">Membrane</keyword>
<dbReference type="AlphaFoldDB" id="A0AAE0FB15"/>
<dbReference type="GO" id="GO:0016020">
    <property type="term" value="C:membrane"/>
    <property type="evidence" value="ECO:0007669"/>
    <property type="project" value="UniProtKB-SubCell"/>
</dbReference>
<reference evidence="5 6" key="1">
    <citation type="journal article" date="2015" name="Genome Biol. Evol.">
        <title>Comparative Genomics of a Bacterivorous Green Alga Reveals Evolutionary Causalities and Consequences of Phago-Mixotrophic Mode of Nutrition.</title>
        <authorList>
            <person name="Burns J.A."/>
            <person name="Paasch A."/>
            <person name="Narechania A."/>
            <person name="Kim E."/>
        </authorList>
    </citation>
    <scope>NUCLEOTIDE SEQUENCE [LARGE SCALE GENOMIC DNA]</scope>
    <source>
        <strain evidence="5 6">PLY_AMNH</strain>
    </source>
</reference>
<feature type="transmembrane region" description="Helical" evidence="3">
    <location>
        <begin position="47"/>
        <end position="69"/>
    </location>
</feature>
<dbReference type="Gene3D" id="1.20.1250.20">
    <property type="entry name" value="MFS general substrate transporter like domains"/>
    <property type="match status" value="2"/>
</dbReference>
<feature type="compositionally biased region" description="Basic and acidic residues" evidence="2">
    <location>
        <begin position="401"/>
        <end position="415"/>
    </location>
</feature>
<feature type="transmembrane region" description="Helical" evidence="3">
    <location>
        <begin position="309"/>
        <end position="335"/>
    </location>
</feature>
<dbReference type="InterPro" id="IPR036259">
    <property type="entry name" value="MFS_trans_sf"/>
</dbReference>
<feature type="domain" description="Major facilitator superfamily (MFS) profile" evidence="4">
    <location>
        <begin position="11"/>
        <end position="396"/>
    </location>
</feature>
<feature type="transmembrane region" description="Helical" evidence="3">
    <location>
        <begin position="216"/>
        <end position="236"/>
    </location>
</feature>
<comment type="subcellular location">
    <subcellularLocation>
        <location evidence="1">Membrane</location>
        <topology evidence="1">Multi-pass membrane protein</topology>
    </subcellularLocation>
</comment>
<feature type="transmembrane region" description="Helical" evidence="3">
    <location>
        <begin position="283"/>
        <end position="303"/>
    </location>
</feature>
<evidence type="ECO:0000313" key="5">
    <source>
        <dbReference type="EMBL" id="KAK3256344.1"/>
    </source>
</evidence>
<feature type="region of interest" description="Disordered" evidence="2">
    <location>
        <begin position="395"/>
        <end position="415"/>
    </location>
</feature>